<dbReference type="Proteomes" id="UP001056035">
    <property type="component" value="Chromosome"/>
</dbReference>
<dbReference type="EMBL" id="CP098502">
    <property type="protein sequence ID" value="UTI63872.1"/>
    <property type="molecule type" value="Genomic_DNA"/>
</dbReference>
<evidence type="ECO:0000313" key="2">
    <source>
        <dbReference type="EMBL" id="UTI63872.1"/>
    </source>
</evidence>
<keyword evidence="3" id="KW-1185">Reference proteome</keyword>
<reference evidence="2 3" key="1">
    <citation type="submission" date="2022-06" db="EMBL/GenBank/DDBJ databases">
        <title>Paraconexibacter antarcticus.</title>
        <authorList>
            <person name="Kim C.S."/>
        </authorList>
    </citation>
    <scope>NUCLEOTIDE SEQUENCE [LARGE SCALE GENOMIC DNA]</scope>
    <source>
        <strain evidence="2 3">02-257</strain>
    </source>
</reference>
<proteinExistence type="predicted"/>
<protein>
    <submittedName>
        <fullName evidence="2">Universal stress protein</fullName>
    </submittedName>
</protein>
<evidence type="ECO:0000256" key="1">
    <source>
        <dbReference type="SAM" id="MobiDB-lite"/>
    </source>
</evidence>
<feature type="compositionally biased region" description="Low complexity" evidence="1">
    <location>
        <begin position="140"/>
        <end position="153"/>
    </location>
</feature>
<sequence length="168" mass="17640">MFFAGRSAGADAFVLGVDDDGASRQAVREAAELAWREGATLHLVVAYVLHDSWTHRAARVNGPCDVAYQMSPKADAALVVHELAAIATRMGVEVVEHVHRGSLKAGVRQVTRELAKAPAPARVPAARPVPVPVPVPAPAAAPARARVSPPRFVRAVEPDPHPAPVNAA</sequence>
<name>A0ABY5DSS7_9ACTN</name>
<gene>
    <name evidence="2" type="ORF">NBH00_21320</name>
</gene>
<dbReference type="Gene3D" id="3.40.50.620">
    <property type="entry name" value="HUPs"/>
    <property type="match status" value="1"/>
</dbReference>
<organism evidence="2 3">
    <name type="scientific">Paraconexibacter antarcticus</name>
    <dbReference type="NCBI Taxonomy" id="2949664"/>
    <lineage>
        <taxon>Bacteria</taxon>
        <taxon>Bacillati</taxon>
        <taxon>Actinomycetota</taxon>
        <taxon>Thermoleophilia</taxon>
        <taxon>Solirubrobacterales</taxon>
        <taxon>Paraconexibacteraceae</taxon>
        <taxon>Paraconexibacter</taxon>
    </lineage>
</organism>
<dbReference type="SUPFAM" id="SSF52402">
    <property type="entry name" value="Adenine nucleotide alpha hydrolases-like"/>
    <property type="match status" value="1"/>
</dbReference>
<dbReference type="RefSeq" id="WP_254570593.1">
    <property type="nucleotide sequence ID" value="NZ_CP098502.1"/>
</dbReference>
<accession>A0ABY5DSS7</accession>
<dbReference type="InterPro" id="IPR014729">
    <property type="entry name" value="Rossmann-like_a/b/a_fold"/>
</dbReference>
<evidence type="ECO:0000313" key="3">
    <source>
        <dbReference type="Proteomes" id="UP001056035"/>
    </source>
</evidence>
<feature type="region of interest" description="Disordered" evidence="1">
    <location>
        <begin position="135"/>
        <end position="168"/>
    </location>
</feature>